<reference evidence="2" key="1">
    <citation type="journal article" date="2020" name="J Insects Food Feed">
        <title>The yellow mealworm (Tenebrio molitor) genome: a resource for the emerging insects as food and feed industry.</title>
        <authorList>
            <person name="Eriksson T."/>
            <person name="Andere A."/>
            <person name="Kelstrup H."/>
            <person name="Emery V."/>
            <person name="Picard C."/>
        </authorList>
    </citation>
    <scope>NUCLEOTIDE SEQUENCE</scope>
    <source>
        <strain evidence="2">Stoneville</strain>
        <tissue evidence="2">Whole head</tissue>
    </source>
</reference>
<comment type="caution">
    <text evidence="2">The sequence shown here is derived from an EMBL/GenBank/DDBJ whole genome shotgun (WGS) entry which is preliminary data.</text>
</comment>
<organism evidence="2 3">
    <name type="scientific">Tenebrio molitor</name>
    <name type="common">Yellow mealworm beetle</name>
    <dbReference type="NCBI Taxonomy" id="7067"/>
    <lineage>
        <taxon>Eukaryota</taxon>
        <taxon>Metazoa</taxon>
        <taxon>Ecdysozoa</taxon>
        <taxon>Arthropoda</taxon>
        <taxon>Hexapoda</taxon>
        <taxon>Insecta</taxon>
        <taxon>Pterygota</taxon>
        <taxon>Neoptera</taxon>
        <taxon>Endopterygota</taxon>
        <taxon>Coleoptera</taxon>
        <taxon>Polyphaga</taxon>
        <taxon>Cucujiformia</taxon>
        <taxon>Tenebrionidae</taxon>
        <taxon>Tenebrio</taxon>
    </lineage>
</organism>
<accession>A0A8J6HHQ1</accession>
<dbReference type="Proteomes" id="UP000719412">
    <property type="component" value="Unassembled WGS sequence"/>
</dbReference>
<proteinExistence type="predicted"/>
<gene>
    <name evidence="2" type="ORF">GEV33_008235</name>
</gene>
<keyword evidence="3" id="KW-1185">Reference proteome</keyword>
<protein>
    <submittedName>
        <fullName evidence="2">Uncharacterized protein</fullName>
    </submittedName>
</protein>
<dbReference type="EMBL" id="JABDTM020024176">
    <property type="protein sequence ID" value="KAH0814557.1"/>
    <property type="molecule type" value="Genomic_DNA"/>
</dbReference>
<evidence type="ECO:0000256" key="1">
    <source>
        <dbReference type="SAM" id="SignalP"/>
    </source>
</evidence>
<sequence>MVLAMLHSFVGLRRLWFVVINEFIYKTVNTCSSVFVMSADTAIEEFKKTFHINTDVSDVNFRKLNVEPYNSLEQNHQFGEKICLLYQIELIVFNIEIHLRILSFKYEDHVEVLKLEIKVLNDLLAREIAACKNFLQRKRVMNLTFEVLIKFAQLFEMRRLICQTVFRKQTNVTTITDDTGIIVKCCSDDRKVKYLELNWTISWNVEQYEVSDFIEFYFNYSVLKQDDADKIKQKLSILVEPTFDFHPKLKLWKLLMEDLYGCGPRRRTYRKINVKTIDVLEIFDSDSDDSVIEIDETYRQEPVGDEILVIE</sequence>
<reference evidence="2" key="2">
    <citation type="submission" date="2021-08" db="EMBL/GenBank/DDBJ databases">
        <authorList>
            <person name="Eriksson T."/>
        </authorList>
    </citation>
    <scope>NUCLEOTIDE SEQUENCE</scope>
    <source>
        <strain evidence="2">Stoneville</strain>
        <tissue evidence="2">Whole head</tissue>
    </source>
</reference>
<name>A0A8J6HHQ1_TENMO</name>
<keyword evidence="1" id="KW-0732">Signal</keyword>
<dbReference type="AlphaFoldDB" id="A0A8J6HHQ1"/>
<feature type="signal peptide" evidence="1">
    <location>
        <begin position="1"/>
        <end position="17"/>
    </location>
</feature>
<evidence type="ECO:0000313" key="3">
    <source>
        <dbReference type="Proteomes" id="UP000719412"/>
    </source>
</evidence>
<feature type="chain" id="PRO_5035181684" evidence="1">
    <location>
        <begin position="18"/>
        <end position="311"/>
    </location>
</feature>
<evidence type="ECO:0000313" key="2">
    <source>
        <dbReference type="EMBL" id="KAH0814557.1"/>
    </source>
</evidence>